<evidence type="ECO:0000313" key="6">
    <source>
        <dbReference type="Proteomes" id="UP000836402"/>
    </source>
</evidence>
<keyword evidence="2" id="KW-0732">Signal</keyword>
<sequence length="303" mass="32453">MIASKSFFGLLALVSLSMVSAAEHNEIKQCKTEDCNSDCPRSLFVDVPGDADGLGIIEYPSCTVYSSGTLTGYPRDESGSTIVWHDVSEPDEGCAYILLSPANVDEPNCGTPVGQFRHATCVRHLIAGTYMWQRCCGQECTDAGVSRRAIRGANWLGQRSNRRDNDLEGSLVTLSAYNNGSPVEVHSSRPASHKQTLARRDCSGFNEERRRSTSVSATVGDPFGIVSTTVGFETTEEASTSLTYTLELTAGQFGTASWTPTLDCVEGTFTGCGDAGDQKGNVCTPSLAANNEARGVYRTVLQS</sequence>
<dbReference type="EMBL" id="LWDD02000429">
    <property type="protein sequence ID" value="KAE8261020.1"/>
    <property type="molecule type" value="Genomic_DNA"/>
</dbReference>
<dbReference type="Proteomes" id="UP000836402">
    <property type="component" value="Unassembled WGS sequence"/>
</dbReference>
<reference evidence="4" key="2">
    <citation type="journal article" date="2019" name="IMA Fungus">
        <title>Genome sequencing and comparison of five Tilletia species to identify candidate genes for the detection of regulated species infecting wheat.</title>
        <authorList>
            <person name="Nguyen H.D.T."/>
            <person name="Sultana T."/>
            <person name="Kesanakurti P."/>
            <person name="Hambleton S."/>
        </authorList>
    </citation>
    <scope>NUCLEOTIDE SEQUENCE</scope>
    <source>
        <strain evidence="4">DAOMC 238032</strain>
    </source>
</reference>
<dbReference type="AlphaFoldDB" id="A0A8T8THQ1"/>
<evidence type="ECO:0000256" key="2">
    <source>
        <dbReference type="SAM" id="SignalP"/>
    </source>
</evidence>
<evidence type="ECO:0000313" key="4">
    <source>
        <dbReference type="EMBL" id="KAE8261020.1"/>
    </source>
</evidence>
<feature type="signal peptide" evidence="2">
    <location>
        <begin position="1"/>
        <end position="21"/>
    </location>
</feature>
<evidence type="ECO:0000313" key="3">
    <source>
        <dbReference type="EMBL" id="CAD6913502.1"/>
    </source>
</evidence>
<reference evidence="4" key="1">
    <citation type="submission" date="2016-04" db="EMBL/GenBank/DDBJ databases">
        <authorList>
            <person name="Nguyen H.D."/>
            <person name="Kesanakurti P."/>
            <person name="Cullis J."/>
            <person name="Levesque C.A."/>
            <person name="Hambleton S."/>
        </authorList>
    </citation>
    <scope>NUCLEOTIDE SEQUENCE</scope>
    <source>
        <strain evidence="4">DAOMC 238032</strain>
    </source>
</reference>
<name>A0A8T8THQ1_9BASI</name>
<comment type="caution">
    <text evidence="4">The sequence shown here is derived from an EMBL/GenBank/DDBJ whole genome shotgun (WGS) entry which is preliminary data.</text>
</comment>
<accession>A0A8T8THQ1</accession>
<dbReference type="Pfam" id="PF19535">
    <property type="entry name" value="DUF6060"/>
    <property type="match status" value="1"/>
</dbReference>
<reference evidence="3" key="3">
    <citation type="submission" date="2020-10" db="EMBL/GenBank/DDBJ databases">
        <authorList>
            <person name="Sedaghatjoo S."/>
        </authorList>
    </citation>
    <scope>NUCLEOTIDE SEQUENCE</scope>
    <source>
        <strain evidence="3">AZH3</strain>
    </source>
</reference>
<evidence type="ECO:0000313" key="5">
    <source>
        <dbReference type="Proteomes" id="UP000077671"/>
    </source>
</evidence>
<feature type="chain" id="PRO_5035798936" evidence="2">
    <location>
        <begin position="22"/>
        <end position="303"/>
    </location>
</feature>
<gene>
    <name evidence="4" type="ORF">A4X03_0g3615</name>
    <name evidence="3" type="ORF">JKIAZH3_G2250</name>
</gene>
<organism evidence="4 5">
    <name type="scientific">Tilletia caries</name>
    <name type="common">wheat bunt fungus</name>
    <dbReference type="NCBI Taxonomy" id="13290"/>
    <lineage>
        <taxon>Eukaryota</taxon>
        <taxon>Fungi</taxon>
        <taxon>Dikarya</taxon>
        <taxon>Basidiomycota</taxon>
        <taxon>Ustilaginomycotina</taxon>
        <taxon>Exobasidiomycetes</taxon>
        <taxon>Tilletiales</taxon>
        <taxon>Tilletiaceae</taxon>
        <taxon>Tilletia</taxon>
    </lineage>
</organism>
<dbReference type="EMBL" id="CAJHJG010001600">
    <property type="protein sequence ID" value="CAD6913502.1"/>
    <property type="molecule type" value="Genomic_DNA"/>
</dbReference>
<evidence type="ECO:0000256" key="1">
    <source>
        <dbReference type="SAM" id="MobiDB-lite"/>
    </source>
</evidence>
<feature type="region of interest" description="Disordered" evidence="1">
    <location>
        <begin position="182"/>
        <end position="201"/>
    </location>
</feature>
<protein>
    <submittedName>
        <fullName evidence="4">Uncharacterized protein</fullName>
    </submittedName>
</protein>
<proteinExistence type="predicted"/>
<dbReference type="InterPro" id="IPR045702">
    <property type="entry name" value="DUF6060"/>
</dbReference>
<dbReference type="Proteomes" id="UP000077671">
    <property type="component" value="Unassembled WGS sequence"/>
</dbReference>
<keyword evidence="6" id="KW-1185">Reference proteome</keyword>